<evidence type="ECO:0000313" key="4">
    <source>
        <dbReference type="Proteomes" id="UP000811545"/>
    </source>
</evidence>
<dbReference type="InterPro" id="IPR048068">
    <property type="entry name" value="LarA-like"/>
</dbReference>
<feature type="domain" description="LarA-like N-terminal" evidence="1">
    <location>
        <begin position="8"/>
        <end position="206"/>
    </location>
</feature>
<dbReference type="InterPro" id="IPR048520">
    <property type="entry name" value="LarA_C"/>
</dbReference>
<dbReference type="InterPro" id="IPR043166">
    <property type="entry name" value="LarA-like_C"/>
</dbReference>
<organism evidence="3 4">
    <name type="scientific">Psychracetigena formicireducens</name>
    <dbReference type="NCBI Taxonomy" id="2986056"/>
    <lineage>
        <taxon>Bacteria</taxon>
        <taxon>Bacillati</taxon>
        <taxon>Candidatus Lithacetigenota</taxon>
        <taxon>Candidatus Psychracetigena</taxon>
    </lineage>
</organism>
<dbReference type="EMBL" id="QLTW01000066">
    <property type="protein sequence ID" value="MBT9145253.1"/>
    <property type="molecule type" value="Genomic_DNA"/>
</dbReference>
<gene>
    <name evidence="3" type="ORF">DDT42_01123</name>
</gene>
<dbReference type="Gene3D" id="3.90.226.30">
    <property type="match status" value="1"/>
</dbReference>
<dbReference type="Proteomes" id="UP000811545">
    <property type="component" value="Unassembled WGS sequence"/>
</dbReference>
<evidence type="ECO:0008006" key="5">
    <source>
        <dbReference type="Google" id="ProtNLM"/>
    </source>
</evidence>
<dbReference type="NCBIfam" id="NF033504">
    <property type="entry name" value="Ni_dep_LarA"/>
    <property type="match status" value="1"/>
</dbReference>
<name>A0A9E2BGQ3_PSYF1</name>
<evidence type="ECO:0000259" key="2">
    <source>
        <dbReference type="Pfam" id="PF21113"/>
    </source>
</evidence>
<accession>A0A9E2BGQ3</accession>
<dbReference type="AlphaFoldDB" id="A0A9E2BGQ3"/>
<reference evidence="3 4" key="1">
    <citation type="journal article" date="2021" name="bioRxiv">
        <title>Unique metabolic strategies in Hadean analogues reveal hints for primordial physiology.</title>
        <authorList>
            <person name="Nobu M.K."/>
            <person name="Nakai R."/>
            <person name="Tamazawa S."/>
            <person name="Mori H."/>
            <person name="Toyoda A."/>
            <person name="Ijiri A."/>
            <person name="Suzuki S."/>
            <person name="Kurokawa K."/>
            <person name="Kamagata Y."/>
            <person name="Tamaki H."/>
        </authorList>
    </citation>
    <scope>NUCLEOTIDE SEQUENCE [LARGE SCALE GENOMIC DNA]</scope>
    <source>
        <strain evidence="3">BS525</strain>
    </source>
</reference>
<comment type="caution">
    <text evidence="3">The sequence shown here is derived from an EMBL/GenBank/DDBJ whole genome shotgun (WGS) entry which is preliminary data.</text>
</comment>
<dbReference type="Gene3D" id="3.40.50.11440">
    <property type="match status" value="1"/>
</dbReference>
<proteinExistence type="predicted"/>
<feature type="domain" description="Lactate racemase C-terminal" evidence="2">
    <location>
        <begin position="281"/>
        <end position="421"/>
    </location>
</feature>
<dbReference type="InterPro" id="IPR047926">
    <property type="entry name" value="Ni_dep_LarA"/>
</dbReference>
<sequence>MGILKMHYGKGYLNIDTEKIGDYRVLDKDIYVENGQNEIVTRALNNPIGSPSLKDIVKSGDKVCLVISDITRYYQRMDIFLPLIIRELNSGGVKDKNIVILSATGAHKKQTEEEHKLLLGEALSIRFQVIDHNCHDKDNLIYFSKTKCGTPIEINRHAIECNHLILTGAVTYHDMSGYGGGRKSLLPGIASYEAVSSNHMRVFGEKEGSGINPYCKLGNLYRNPMHEDMMEACDTINPSFIFNVILDSKGNYYKAVAGNYKEAFEKGVQYCDEVGAVHVDEKADVVIASAGGYPKDINLYQAAKAHSSSIEALKDGGTLIVIAQCPDNMGAQESVDIIMDYENNRDRERFMRKTFIPEAYSGYLICQISSKYRVILVSDYEDNEDNEVIIKSGMKHFRDLDEALKYAYADRNDLFTYVVPNASAILPKKWL</sequence>
<dbReference type="InterPro" id="IPR018657">
    <property type="entry name" value="LarA-like_N"/>
</dbReference>
<dbReference type="PANTHER" id="PTHR33171:SF17">
    <property type="entry name" value="LARA-LIKE N-TERMINAL DOMAIN-CONTAINING PROTEIN"/>
    <property type="match status" value="1"/>
</dbReference>
<dbReference type="PANTHER" id="PTHR33171">
    <property type="entry name" value="LAR_N DOMAIN-CONTAINING PROTEIN"/>
    <property type="match status" value="1"/>
</dbReference>
<evidence type="ECO:0000259" key="1">
    <source>
        <dbReference type="Pfam" id="PF09861"/>
    </source>
</evidence>
<dbReference type="Pfam" id="PF21113">
    <property type="entry name" value="LarA_C"/>
    <property type="match status" value="1"/>
</dbReference>
<evidence type="ECO:0000313" key="3">
    <source>
        <dbReference type="EMBL" id="MBT9145253.1"/>
    </source>
</evidence>
<dbReference type="GO" id="GO:0050043">
    <property type="term" value="F:lactate racemase activity"/>
    <property type="evidence" value="ECO:0007669"/>
    <property type="project" value="InterPro"/>
</dbReference>
<protein>
    <recommendedName>
        <fullName evidence="5">Nickel-dependent lactate racemase</fullName>
    </recommendedName>
</protein>
<dbReference type="Pfam" id="PF09861">
    <property type="entry name" value="Lar_N"/>
    <property type="match status" value="1"/>
</dbReference>